<dbReference type="Gene3D" id="2.40.110.10">
    <property type="entry name" value="Butyryl-CoA Dehydrogenase, subunit A, domain 2"/>
    <property type="match status" value="1"/>
</dbReference>
<dbReference type="Pfam" id="PF02770">
    <property type="entry name" value="Acyl-CoA_dh_M"/>
    <property type="match status" value="1"/>
</dbReference>
<feature type="domain" description="Acyl-CoA oxidase/dehydrogenase middle" evidence="8">
    <location>
        <begin position="126"/>
        <end position="221"/>
    </location>
</feature>
<dbReference type="InterPro" id="IPR009100">
    <property type="entry name" value="AcylCoA_DH/oxidase_NM_dom_sf"/>
</dbReference>
<protein>
    <submittedName>
        <fullName evidence="10">Acyl-CoA dehydrogenase</fullName>
    </submittedName>
</protein>
<dbReference type="InterPro" id="IPR036250">
    <property type="entry name" value="AcylCo_DH-like_C"/>
</dbReference>
<comment type="cofactor">
    <cofactor evidence="1 6">
        <name>FAD</name>
        <dbReference type="ChEBI" id="CHEBI:57692"/>
    </cofactor>
</comment>
<evidence type="ECO:0000259" key="7">
    <source>
        <dbReference type="Pfam" id="PF00441"/>
    </source>
</evidence>
<evidence type="ECO:0000256" key="4">
    <source>
        <dbReference type="ARBA" id="ARBA00022827"/>
    </source>
</evidence>
<sequence>MSEQQDWNALSDDQFRAVFRSWVEANCPAHLRFMRKQRPVFDEVSEWYHKLADKGWLSPLWPQEYGGMGLDAAKHIVYVEEWARLGCPRIPDHGIGLTGPLLIQYGTQAQKDFFLPRILSGEHVWCQGYSEPNAGSDLASLRTSARRDGDDFIVNGQKIWTTLAHCANWILLLVRTSTDEAKRQKGITVLLVDMTTAGCTVRPIPNLRNEADFCEVFFDNVRVPAANVVGEIDQGWALAKAVLGHERIFLGAPSRPEYAIKRLERLAQDRGAFDDPGFVARYAKLRLDLYDLSAAFERFARVLRAGGVLGADVSVLKIFCSELYQRITEEMLTVAGEEARLWDDLHTGAGDVDAMNLYLDSRAPTIFGGSNEIQKGVLAKGVLGLPSSF</sequence>
<evidence type="ECO:0000256" key="6">
    <source>
        <dbReference type="RuleBase" id="RU362125"/>
    </source>
</evidence>
<keyword evidence="5 6" id="KW-0560">Oxidoreductase</keyword>
<dbReference type="InterPro" id="IPR006091">
    <property type="entry name" value="Acyl-CoA_Oxase/DH_mid-dom"/>
</dbReference>
<dbReference type="RefSeq" id="WP_037927471.1">
    <property type="nucleotide sequence ID" value="NZ_FQVP01000006.1"/>
</dbReference>
<evidence type="ECO:0000259" key="9">
    <source>
        <dbReference type="Pfam" id="PF02771"/>
    </source>
</evidence>
<dbReference type="FunFam" id="2.40.110.10:FF:000011">
    <property type="entry name" value="Acyl-CoA dehydrogenase FadE34"/>
    <property type="match status" value="1"/>
</dbReference>
<dbReference type="GO" id="GO:0016627">
    <property type="term" value="F:oxidoreductase activity, acting on the CH-CH group of donors"/>
    <property type="evidence" value="ECO:0007669"/>
    <property type="project" value="InterPro"/>
</dbReference>
<dbReference type="GO" id="GO:0050660">
    <property type="term" value="F:flavin adenine dinucleotide binding"/>
    <property type="evidence" value="ECO:0007669"/>
    <property type="project" value="InterPro"/>
</dbReference>
<dbReference type="InterPro" id="IPR013786">
    <property type="entry name" value="AcylCoA_DH/ox_N"/>
</dbReference>
<dbReference type="InterPro" id="IPR052161">
    <property type="entry name" value="Mycobact_Acyl-CoA_DH"/>
</dbReference>
<evidence type="ECO:0000313" key="11">
    <source>
        <dbReference type="Proteomes" id="UP000027746"/>
    </source>
</evidence>
<name>A0A073J0T3_9RHOB</name>
<feature type="domain" description="Acyl-CoA dehydrogenase/oxidase N-terminal" evidence="9">
    <location>
        <begin position="13"/>
        <end position="122"/>
    </location>
</feature>
<keyword evidence="3 6" id="KW-0285">Flavoprotein</keyword>
<gene>
    <name evidence="10" type="ORF">SUH3_22560</name>
</gene>
<dbReference type="Gene3D" id="1.20.140.10">
    <property type="entry name" value="Butyryl-CoA Dehydrogenase, subunit A, domain 3"/>
    <property type="match status" value="1"/>
</dbReference>
<dbReference type="PANTHER" id="PTHR43292">
    <property type="entry name" value="ACYL-COA DEHYDROGENASE"/>
    <property type="match status" value="1"/>
</dbReference>
<dbReference type="PANTHER" id="PTHR43292:SF3">
    <property type="entry name" value="ACYL-COA DEHYDROGENASE FADE29"/>
    <property type="match status" value="1"/>
</dbReference>
<dbReference type="InterPro" id="IPR009075">
    <property type="entry name" value="AcylCo_DH/oxidase_C"/>
</dbReference>
<accession>A0A073J0T3</accession>
<dbReference type="AlphaFoldDB" id="A0A073J0T3"/>
<dbReference type="Pfam" id="PF00441">
    <property type="entry name" value="Acyl-CoA_dh_1"/>
    <property type="match status" value="1"/>
</dbReference>
<dbReference type="InterPro" id="IPR037069">
    <property type="entry name" value="AcylCoA_DH/ox_N_sf"/>
</dbReference>
<evidence type="ECO:0000256" key="3">
    <source>
        <dbReference type="ARBA" id="ARBA00022630"/>
    </source>
</evidence>
<evidence type="ECO:0000256" key="1">
    <source>
        <dbReference type="ARBA" id="ARBA00001974"/>
    </source>
</evidence>
<reference evidence="10 11" key="1">
    <citation type="submission" date="2014-01" db="EMBL/GenBank/DDBJ databases">
        <title>Sulfitobacter sp. H3 (MCCC 1A00686) Genome Sequencing.</title>
        <authorList>
            <person name="Lai Q."/>
            <person name="Hong Z."/>
        </authorList>
    </citation>
    <scope>NUCLEOTIDE SEQUENCE [LARGE SCALE GENOMIC DNA]</scope>
    <source>
        <strain evidence="10 11">H3</strain>
    </source>
</reference>
<dbReference type="EMBL" id="JAMD01000007">
    <property type="protein sequence ID" value="KEJ95311.1"/>
    <property type="molecule type" value="Genomic_DNA"/>
</dbReference>
<dbReference type="Gene3D" id="1.10.540.10">
    <property type="entry name" value="Acyl-CoA dehydrogenase/oxidase, N-terminal domain"/>
    <property type="match status" value="1"/>
</dbReference>
<keyword evidence="11" id="KW-1185">Reference proteome</keyword>
<evidence type="ECO:0000256" key="2">
    <source>
        <dbReference type="ARBA" id="ARBA00009347"/>
    </source>
</evidence>
<evidence type="ECO:0000256" key="5">
    <source>
        <dbReference type="ARBA" id="ARBA00023002"/>
    </source>
</evidence>
<evidence type="ECO:0000313" key="10">
    <source>
        <dbReference type="EMBL" id="KEJ95311.1"/>
    </source>
</evidence>
<comment type="caution">
    <text evidence="10">The sequence shown here is derived from an EMBL/GenBank/DDBJ whole genome shotgun (WGS) entry which is preliminary data.</text>
</comment>
<dbReference type="Proteomes" id="UP000027746">
    <property type="component" value="Unassembled WGS sequence"/>
</dbReference>
<keyword evidence="4 6" id="KW-0274">FAD</keyword>
<dbReference type="SUPFAM" id="SSF56645">
    <property type="entry name" value="Acyl-CoA dehydrogenase NM domain-like"/>
    <property type="match status" value="1"/>
</dbReference>
<organism evidence="10 11">
    <name type="scientific">Pseudosulfitobacter pseudonitzschiae</name>
    <dbReference type="NCBI Taxonomy" id="1402135"/>
    <lineage>
        <taxon>Bacteria</taxon>
        <taxon>Pseudomonadati</taxon>
        <taxon>Pseudomonadota</taxon>
        <taxon>Alphaproteobacteria</taxon>
        <taxon>Rhodobacterales</taxon>
        <taxon>Roseobacteraceae</taxon>
        <taxon>Pseudosulfitobacter</taxon>
    </lineage>
</organism>
<dbReference type="InterPro" id="IPR046373">
    <property type="entry name" value="Acyl-CoA_Oxase/DH_mid-dom_sf"/>
</dbReference>
<dbReference type="GO" id="GO:0005886">
    <property type="term" value="C:plasma membrane"/>
    <property type="evidence" value="ECO:0007669"/>
    <property type="project" value="TreeGrafter"/>
</dbReference>
<dbReference type="SUPFAM" id="SSF47203">
    <property type="entry name" value="Acyl-CoA dehydrogenase C-terminal domain-like"/>
    <property type="match status" value="1"/>
</dbReference>
<dbReference type="OrthoDB" id="9775090at2"/>
<feature type="domain" description="Acyl-CoA dehydrogenase/oxidase C-terminal" evidence="7">
    <location>
        <begin position="233"/>
        <end position="382"/>
    </location>
</feature>
<proteinExistence type="inferred from homology"/>
<dbReference type="Pfam" id="PF02771">
    <property type="entry name" value="Acyl-CoA_dh_N"/>
    <property type="match status" value="1"/>
</dbReference>
<comment type="similarity">
    <text evidence="2 6">Belongs to the acyl-CoA dehydrogenase family.</text>
</comment>
<evidence type="ECO:0000259" key="8">
    <source>
        <dbReference type="Pfam" id="PF02770"/>
    </source>
</evidence>